<dbReference type="Proteomes" id="UP000587002">
    <property type="component" value="Unassembled WGS sequence"/>
</dbReference>
<feature type="transmembrane region" description="Helical" evidence="7">
    <location>
        <begin position="387"/>
        <end position="409"/>
    </location>
</feature>
<feature type="domain" description="ABC3 transporter permease C-terminal" evidence="8">
    <location>
        <begin position="621"/>
        <end position="721"/>
    </location>
</feature>
<accession>A0A853AP70</accession>
<comment type="subcellular location">
    <subcellularLocation>
        <location evidence="1">Cell membrane</location>
        <topology evidence="1">Multi-pass membrane protein</topology>
    </subcellularLocation>
</comment>
<keyword evidence="4 7" id="KW-0812">Transmembrane</keyword>
<gene>
    <name evidence="9" type="ORF">HNR68_000780</name>
</gene>
<feature type="transmembrane region" description="Helical" evidence="7">
    <location>
        <begin position="668"/>
        <end position="695"/>
    </location>
</feature>
<feature type="transmembrane region" description="Helical" evidence="7">
    <location>
        <begin position="21"/>
        <end position="41"/>
    </location>
</feature>
<dbReference type="RefSeq" id="WP_179717715.1">
    <property type="nucleotide sequence ID" value="NZ_BAABFH010000001.1"/>
</dbReference>
<dbReference type="AlphaFoldDB" id="A0A853AP70"/>
<reference evidence="9 10" key="1">
    <citation type="submission" date="2020-07" db="EMBL/GenBank/DDBJ databases">
        <title>Sequencing the genomes of 1000 actinobacteria strains.</title>
        <authorList>
            <person name="Klenk H.-P."/>
        </authorList>
    </citation>
    <scope>NUCLEOTIDE SEQUENCE [LARGE SCALE GENOMIC DNA]</scope>
    <source>
        <strain evidence="9 10">DSM 44065</strain>
    </source>
</reference>
<evidence type="ECO:0000313" key="9">
    <source>
        <dbReference type="EMBL" id="NYI82150.1"/>
    </source>
</evidence>
<organism evidence="9 10">
    <name type="scientific">Saccharopolyspora hordei</name>
    <dbReference type="NCBI Taxonomy" id="1838"/>
    <lineage>
        <taxon>Bacteria</taxon>
        <taxon>Bacillati</taxon>
        <taxon>Actinomycetota</taxon>
        <taxon>Actinomycetes</taxon>
        <taxon>Pseudonocardiales</taxon>
        <taxon>Pseudonocardiaceae</taxon>
        <taxon>Saccharopolyspora</taxon>
    </lineage>
</organism>
<keyword evidence="6 7" id="KW-0472">Membrane</keyword>
<dbReference type="GO" id="GO:0044874">
    <property type="term" value="P:lipoprotein localization to outer membrane"/>
    <property type="evidence" value="ECO:0007669"/>
    <property type="project" value="TreeGrafter"/>
</dbReference>
<feature type="transmembrane region" description="Helical" evidence="7">
    <location>
        <begin position="173"/>
        <end position="197"/>
    </location>
</feature>
<feature type="transmembrane region" description="Helical" evidence="7">
    <location>
        <begin position="701"/>
        <end position="719"/>
    </location>
</feature>
<dbReference type="Pfam" id="PF02687">
    <property type="entry name" value="FtsX"/>
    <property type="match status" value="2"/>
</dbReference>
<evidence type="ECO:0000313" key="10">
    <source>
        <dbReference type="Proteomes" id="UP000587002"/>
    </source>
</evidence>
<feature type="transmembrane region" description="Helical" evidence="7">
    <location>
        <begin position="218"/>
        <end position="243"/>
    </location>
</feature>
<comment type="similarity">
    <text evidence="2">Belongs to the ABC-4 integral membrane protein family. LolC/E subfamily.</text>
</comment>
<protein>
    <recommendedName>
        <fullName evidence="8">ABC3 transporter permease C-terminal domain-containing protein</fullName>
    </recommendedName>
</protein>
<feature type="transmembrane region" description="Helical" evidence="7">
    <location>
        <begin position="263"/>
        <end position="289"/>
    </location>
</feature>
<dbReference type="PANTHER" id="PTHR30489">
    <property type="entry name" value="LIPOPROTEIN-RELEASING SYSTEM TRANSMEMBRANE PROTEIN LOLE"/>
    <property type="match status" value="1"/>
</dbReference>
<evidence type="ECO:0000256" key="2">
    <source>
        <dbReference type="ARBA" id="ARBA00005236"/>
    </source>
</evidence>
<dbReference type="EMBL" id="JACCFJ010000001">
    <property type="protein sequence ID" value="NYI82150.1"/>
    <property type="molecule type" value="Genomic_DNA"/>
</dbReference>
<dbReference type="GO" id="GO:0098797">
    <property type="term" value="C:plasma membrane protein complex"/>
    <property type="evidence" value="ECO:0007669"/>
    <property type="project" value="TreeGrafter"/>
</dbReference>
<keyword evidence="3" id="KW-1003">Cell membrane</keyword>
<keyword evidence="5 7" id="KW-1133">Transmembrane helix</keyword>
<evidence type="ECO:0000256" key="7">
    <source>
        <dbReference type="SAM" id="Phobius"/>
    </source>
</evidence>
<evidence type="ECO:0000259" key="8">
    <source>
        <dbReference type="Pfam" id="PF02687"/>
    </source>
</evidence>
<feature type="transmembrane region" description="Helical" evidence="7">
    <location>
        <begin position="616"/>
        <end position="641"/>
    </location>
</feature>
<feature type="domain" description="ABC3 transporter permease C-terminal" evidence="8">
    <location>
        <begin position="179"/>
        <end position="294"/>
    </location>
</feature>
<name>A0A853AP70_9PSEU</name>
<proteinExistence type="inferred from homology"/>
<feature type="transmembrane region" description="Helical" evidence="7">
    <location>
        <begin position="336"/>
        <end position="366"/>
    </location>
</feature>
<dbReference type="InterPro" id="IPR003838">
    <property type="entry name" value="ABC3_permease_C"/>
</dbReference>
<keyword evidence="10" id="KW-1185">Reference proteome</keyword>
<dbReference type="InterPro" id="IPR051447">
    <property type="entry name" value="Lipoprotein-release_system"/>
</dbReference>
<dbReference type="PANTHER" id="PTHR30489:SF0">
    <property type="entry name" value="LIPOPROTEIN-RELEASING SYSTEM TRANSMEMBRANE PROTEIN LOLE"/>
    <property type="match status" value="1"/>
</dbReference>
<evidence type="ECO:0000256" key="1">
    <source>
        <dbReference type="ARBA" id="ARBA00004651"/>
    </source>
</evidence>
<feature type="transmembrane region" description="Helical" evidence="7">
    <location>
        <begin position="310"/>
        <end position="330"/>
    </location>
</feature>
<comment type="caution">
    <text evidence="9">The sequence shown here is derived from an EMBL/GenBank/DDBJ whole genome shotgun (WGS) entry which is preliminary data.</text>
</comment>
<sequence length="738" mass="76635">MNPVQLALRVLRVDRRSRLSAVLTALGVAVGTTLVLFLATLPSAVDARLERSAWQHSAVDERNVARISTDYFLNETVVRLDVSGEEPGSDGPEYPGPGQVLLSPRLAELAAQHRASELADRFPGEVVGTIDEQWLKYPEQLVAVVGHPPGTLQPPKSGFGAVSADTSDVLLDVLSGVGVVVVAIPSMVLVASAARLTAARRERRLAALRLAGATPGQVIGVVTAETAVAAVVGTVAGLLLSWPLRHLGAMVPWGGGTWLVSDFTPSVATIALVGVSIPVLVVLAAVLGLRRVVRAPLGAAMSVTRKRPGAWRLLSLVAAAAFFLFGLATAKQTQGLGVLLASLAVVLLSASIVGPWLTGALGSLFASLWRKPSMLLAGRRLRSDPKAAYRSVSGIVLAVFVGSMALTLLPSFETFAGGGRSFQDSVLYVDVPTAEAAAGEQRIRDELERSGTAATVVRTERVRLELPDGYASPALVMSCQDAAAITRFAVADCAGPPAVRAFARQPVPNTGLDVWSTPPESASSATAQEVPLPDGVPVLPLGNRDPKVSSSAIIDPALVPEFTEHGTTTLAVKPANQADREQVRTALVRALPGELVNSRERLLAGQQTMLGDLKRITAIGLGMTVLLAGASAAITAAASVVDRRRTFSALIAAGTPVRTLGRALRTEAALPALVATIGAGVAGSAVAAGFFTLFATEPVVLSYWLLAPVVIGIAVALIASSSSGPMLRRISGERISDE</sequence>
<evidence type="ECO:0000256" key="5">
    <source>
        <dbReference type="ARBA" id="ARBA00022989"/>
    </source>
</evidence>
<evidence type="ECO:0000256" key="6">
    <source>
        <dbReference type="ARBA" id="ARBA00023136"/>
    </source>
</evidence>
<evidence type="ECO:0000256" key="4">
    <source>
        <dbReference type="ARBA" id="ARBA00022692"/>
    </source>
</evidence>
<evidence type="ECO:0000256" key="3">
    <source>
        <dbReference type="ARBA" id="ARBA00022475"/>
    </source>
</evidence>